<gene>
    <name evidence="3" type="ORF">M407DRAFT_32762</name>
</gene>
<accession>A0A0C3L7P8</accession>
<evidence type="ECO:0000256" key="1">
    <source>
        <dbReference type="PROSITE-ProRule" id="PRU00339"/>
    </source>
</evidence>
<dbReference type="Pfam" id="PF13424">
    <property type="entry name" value="TPR_12"/>
    <property type="match status" value="4"/>
</dbReference>
<dbReference type="EMBL" id="KN823368">
    <property type="protein sequence ID" value="KIO17552.1"/>
    <property type="molecule type" value="Genomic_DNA"/>
</dbReference>
<dbReference type="InterPro" id="IPR051681">
    <property type="entry name" value="Ser/Thr_Kinases-Pseudokinases"/>
</dbReference>
<dbReference type="SMART" id="SM00220">
    <property type="entry name" value="S_TKc"/>
    <property type="match status" value="1"/>
</dbReference>
<dbReference type="InterPro" id="IPR000719">
    <property type="entry name" value="Prot_kinase_dom"/>
</dbReference>
<keyword evidence="4" id="KW-1185">Reference proteome</keyword>
<dbReference type="InterPro" id="IPR011990">
    <property type="entry name" value="TPR-like_helical_dom_sf"/>
</dbReference>
<dbReference type="PROSITE" id="PS50011">
    <property type="entry name" value="PROTEIN_KINASE_DOM"/>
    <property type="match status" value="1"/>
</dbReference>
<dbReference type="AlphaFoldDB" id="A0A0C3L7P8"/>
<reference evidence="4" key="2">
    <citation type="submission" date="2015-01" db="EMBL/GenBank/DDBJ databases">
        <title>Evolutionary Origins and Diversification of the Mycorrhizal Mutualists.</title>
        <authorList>
            <consortium name="DOE Joint Genome Institute"/>
            <consortium name="Mycorrhizal Genomics Consortium"/>
            <person name="Kohler A."/>
            <person name="Kuo A."/>
            <person name="Nagy L.G."/>
            <person name="Floudas D."/>
            <person name="Copeland A."/>
            <person name="Barry K.W."/>
            <person name="Cichocki N."/>
            <person name="Veneault-Fourrey C."/>
            <person name="LaButti K."/>
            <person name="Lindquist E.A."/>
            <person name="Lipzen A."/>
            <person name="Lundell T."/>
            <person name="Morin E."/>
            <person name="Murat C."/>
            <person name="Riley R."/>
            <person name="Ohm R."/>
            <person name="Sun H."/>
            <person name="Tunlid A."/>
            <person name="Henrissat B."/>
            <person name="Grigoriev I.V."/>
            <person name="Hibbett D.S."/>
            <person name="Martin F."/>
        </authorList>
    </citation>
    <scope>NUCLEOTIDE SEQUENCE [LARGE SCALE GENOMIC DNA]</scope>
    <source>
        <strain evidence="4">MUT 4182</strain>
    </source>
</reference>
<protein>
    <recommendedName>
        <fullName evidence="2">Protein kinase domain-containing protein</fullName>
    </recommendedName>
</protein>
<dbReference type="STRING" id="1051891.A0A0C3L7P8"/>
<dbReference type="InterPro" id="IPR011009">
    <property type="entry name" value="Kinase-like_dom_sf"/>
</dbReference>
<dbReference type="HOGENOM" id="CLU_000288_7_37_1"/>
<feature type="repeat" description="TPR" evidence="1">
    <location>
        <begin position="596"/>
        <end position="629"/>
    </location>
</feature>
<dbReference type="SMART" id="SM00028">
    <property type="entry name" value="TPR"/>
    <property type="match status" value="12"/>
</dbReference>
<dbReference type="OrthoDB" id="621413at2759"/>
<reference evidence="3 4" key="1">
    <citation type="submission" date="2014-04" db="EMBL/GenBank/DDBJ databases">
        <authorList>
            <consortium name="DOE Joint Genome Institute"/>
            <person name="Kuo A."/>
            <person name="Girlanda M."/>
            <person name="Perotto S."/>
            <person name="Kohler A."/>
            <person name="Nagy L.G."/>
            <person name="Floudas D."/>
            <person name="Copeland A."/>
            <person name="Barry K.W."/>
            <person name="Cichocki N."/>
            <person name="Veneault-Fourrey C."/>
            <person name="LaButti K."/>
            <person name="Lindquist E.A."/>
            <person name="Lipzen A."/>
            <person name="Lundell T."/>
            <person name="Morin E."/>
            <person name="Murat C."/>
            <person name="Sun H."/>
            <person name="Tunlid A."/>
            <person name="Henrissat B."/>
            <person name="Grigoriev I.V."/>
            <person name="Hibbett D.S."/>
            <person name="Martin F."/>
            <person name="Nordberg H.P."/>
            <person name="Cantor M.N."/>
            <person name="Hua S.X."/>
        </authorList>
    </citation>
    <scope>NUCLEOTIDE SEQUENCE [LARGE SCALE GENOMIC DNA]</scope>
    <source>
        <strain evidence="3 4">MUT 4182</strain>
    </source>
</reference>
<evidence type="ECO:0000259" key="2">
    <source>
        <dbReference type="PROSITE" id="PS50011"/>
    </source>
</evidence>
<dbReference type="GO" id="GO:0005524">
    <property type="term" value="F:ATP binding"/>
    <property type="evidence" value="ECO:0007669"/>
    <property type="project" value="InterPro"/>
</dbReference>
<dbReference type="GO" id="GO:0004674">
    <property type="term" value="F:protein serine/threonine kinase activity"/>
    <property type="evidence" value="ECO:0007669"/>
    <property type="project" value="TreeGrafter"/>
</dbReference>
<dbReference type="SUPFAM" id="SSF56112">
    <property type="entry name" value="Protein kinase-like (PK-like)"/>
    <property type="match status" value="1"/>
</dbReference>
<dbReference type="SUPFAM" id="SSF48452">
    <property type="entry name" value="TPR-like"/>
    <property type="match status" value="3"/>
</dbReference>
<proteinExistence type="predicted"/>
<dbReference type="PROSITE" id="PS00108">
    <property type="entry name" value="PROTEIN_KINASE_ST"/>
    <property type="match status" value="1"/>
</dbReference>
<evidence type="ECO:0000313" key="3">
    <source>
        <dbReference type="EMBL" id="KIO17552.1"/>
    </source>
</evidence>
<organism evidence="3 4">
    <name type="scientific">Tulasnella calospora MUT 4182</name>
    <dbReference type="NCBI Taxonomy" id="1051891"/>
    <lineage>
        <taxon>Eukaryota</taxon>
        <taxon>Fungi</taxon>
        <taxon>Dikarya</taxon>
        <taxon>Basidiomycota</taxon>
        <taxon>Agaricomycotina</taxon>
        <taxon>Agaricomycetes</taxon>
        <taxon>Cantharellales</taxon>
        <taxon>Tulasnellaceae</taxon>
        <taxon>Tulasnella</taxon>
    </lineage>
</organism>
<dbReference type="Gene3D" id="1.10.510.10">
    <property type="entry name" value="Transferase(Phosphotransferase) domain 1"/>
    <property type="match status" value="1"/>
</dbReference>
<keyword evidence="1" id="KW-0802">TPR repeat</keyword>
<dbReference type="PROSITE" id="PS50005">
    <property type="entry name" value="TPR"/>
    <property type="match status" value="1"/>
</dbReference>
<sequence>MAHNMARQPTEGHHENKARYILDGMSRYRLDPTSIKMADPTPRARGGQGVVLIGTLTQPGTPRILQLLPKKFEGLLPKFLEKFLCDESNEIHFESLEKMIPSGTDELIFEAFKRLRSEALKKDMTGKLKELVFEAFKELFFGKKVAVKELKWPRDDTEESARFFKSFVNELGLMASLSHPNIIKFLGFVEDTKKGDAWIVLPWEANGNVREFLQSGEWEIPERISLIQDTATGLEYLHSRDPPVCHGDLKSLNILVNSSYRAIITDFGSARIKRNVSSEKEENQWEIPRQMLVNDAESISPQVKYDPLTLDLTLTGPAFSLRWTAPEVLKDEMGDLPSDMWAMGWICWEIITGRIPFDELDHGAAIIVHTIHGRLPAIRKDSQLSHVLMLCDLMSDCWLSDPDKRIGASTFQRKTAIMPSETPSGSASDGQKARSAGLLVELGRMYELQNDKANAEAHYLSAIGIATRTKDDLGRANALQCLGRVHGANSNFGEAERSYKEAQEICSRVGNSLGIANALGGLGEIYRMQSKHREAEKAFNDACEAHSRGGSDLGTGNALVGLGNTYQAQSRYLEAEKAFNDAYKTHSRIGNDLGIGNALFGLGDTYLAQSRYLEAEKAFKEAREIHSRIGNDLGAASALDGLGQVHRAQSQNEEAEVAFKDAHETHFRIGNDLGTGNALVGLGNTYLAQLRSREAETAFLEAHEIHSRIGNDPGAANALDGLGELYRAQSKNLEAERAFSKACKIHLHGGNDLGMGNALLGLGNTYLAQSRNLEAEKAFMEAHEIHSRIGNDLGATSASEGLRQVHRAQSQDQDVEKAFNDARTIHSLISDKLHHTQHRYIETEEAITKVLAIATNIAHQQGQATTSQLFAEILRSQSKRSERMGDLIEAEVVYAQIGDHVSRAEIVRKIGDLQVEQGMYTEAEESYHLAQAIYLSIDNAGGVATSLRQLGELYIYQDRHAEAEEYFTQARLGHAVIPDENGEAKALDGLTAVHALQGKFGDAKATCMEACEIYRRIGRPLSEICIYVSGMIHVVEENPL</sequence>
<dbReference type="Gene3D" id="1.25.40.10">
    <property type="entry name" value="Tetratricopeptide repeat domain"/>
    <property type="match status" value="4"/>
</dbReference>
<dbReference type="PANTHER" id="PTHR44329">
    <property type="entry name" value="SERINE/THREONINE-PROTEIN KINASE TNNI3K-RELATED"/>
    <property type="match status" value="1"/>
</dbReference>
<dbReference type="Proteomes" id="UP000054248">
    <property type="component" value="Unassembled WGS sequence"/>
</dbReference>
<dbReference type="InterPro" id="IPR019734">
    <property type="entry name" value="TPR_rpt"/>
</dbReference>
<evidence type="ECO:0000313" key="4">
    <source>
        <dbReference type="Proteomes" id="UP000054248"/>
    </source>
</evidence>
<feature type="domain" description="Protein kinase" evidence="2">
    <location>
        <begin position="94"/>
        <end position="417"/>
    </location>
</feature>
<dbReference type="Pfam" id="PF00069">
    <property type="entry name" value="Pkinase"/>
    <property type="match status" value="1"/>
</dbReference>
<name>A0A0C3L7P8_9AGAM</name>
<dbReference type="InterPro" id="IPR008271">
    <property type="entry name" value="Ser/Thr_kinase_AS"/>
</dbReference>